<dbReference type="EMBL" id="JAFFZE010000024">
    <property type="protein sequence ID" value="MCT2587343.1"/>
    <property type="molecule type" value="Genomic_DNA"/>
</dbReference>
<gene>
    <name evidence="2" type="ORF">JT362_29885</name>
</gene>
<dbReference type="RefSeq" id="WP_260195213.1">
    <property type="nucleotide sequence ID" value="NZ_JAFFZE010000024.1"/>
</dbReference>
<evidence type="ECO:0000313" key="3">
    <source>
        <dbReference type="Proteomes" id="UP001156441"/>
    </source>
</evidence>
<reference evidence="2 3" key="1">
    <citation type="submission" date="2021-02" db="EMBL/GenBank/DDBJ databases">
        <title>Actinophytocola xerophila sp. nov., isolated from soil of cotton cropping field.</title>
        <authorList>
            <person name="Huang R."/>
            <person name="Chen X."/>
            <person name="Ge X."/>
            <person name="Liu W."/>
        </authorList>
    </citation>
    <scope>NUCLEOTIDE SEQUENCE [LARGE SCALE GENOMIC DNA]</scope>
    <source>
        <strain evidence="2 3">S1-96</strain>
    </source>
</reference>
<dbReference type="Proteomes" id="UP001156441">
    <property type="component" value="Unassembled WGS sequence"/>
</dbReference>
<feature type="transmembrane region" description="Helical" evidence="1">
    <location>
        <begin position="126"/>
        <end position="145"/>
    </location>
</feature>
<comment type="caution">
    <text evidence="2">The sequence shown here is derived from an EMBL/GenBank/DDBJ whole genome shotgun (WGS) entry which is preliminary data.</text>
</comment>
<evidence type="ECO:0000256" key="1">
    <source>
        <dbReference type="SAM" id="Phobius"/>
    </source>
</evidence>
<evidence type="ECO:0000313" key="2">
    <source>
        <dbReference type="EMBL" id="MCT2587343.1"/>
    </source>
</evidence>
<keyword evidence="3" id="KW-1185">Reference proteome</keyword>
<keyword evidence="1" id="KW-0472">Membrane</keyword>
<organism evidence="2 3">
    <name type="scientific">Actinophytocola gossypii</name>
    <dbReference type="NCBI Taxonomy" id="2812003"/>
    <lineage>
        <taxon>Bacteria</taxon>
        <taxon>Bacillati</taxon>
        <taxon>Actinomycetota</taxon>
        <taxon>Actinomycetes</taxon>
        <taxon>Pseudonocardiales</taxon>
        <taxon>Pseudonocardiaceae</taxon>
    </lineage>
</organism>
<sequence>MRISRVPVPLGYLRWLALGIALFLLAIGITITANAFGLTGFAAASSDPGTKVTATVSAGAPCTADGGANERVTFTIDGREREARFNGCGHAEGEQVDITVPADPPPNLVVYAAQAATGDGTAGEGLGSVLLVAASTAGAAYTYLLRRPPRTPQP</sequence>
<protein>
    <submittedName>
        <fullName evidence="2">Uncharacterized protein</fullName>
    </submittedName>
</protein>
<name>A0ABT2JHX0_9PSEU</name>
<keyword evidence="1" id="KW-1133">Transmembrane helix</keyword>
<keyword evidence="1" id="KW-0812">Transmembrane</keyword>
<feature type="transmembrane region" description="Helical" evidence="1">
    <location>
        <begin position="12"/>
        <end position="36"/>
    </location>
</feature>
<accession>A0ABT2JHX0</accession>
<proteinExistence type="predicted"/>